<evidence type="ECO:0000256" key="5">
    <source>
        <dbReference type="ARBA" id="ARBA00006485"/>
    </source>
</evidence>
<keyword evidence="9" id="KW-0597">Phosphoprotein</keyword>
<keyword evidence="13 30" id="KW-0547">Nucleotide-binding</keyword>
<keyword evidence="21" id="KW-0234">DNA repair</keyword>
<dbReference type="PANTHER" id="PTHR24056">
    <property type="entry name" value="CELL DIVISION PROTEIN KINASE"/>
    <property type="match status" value="1"/>
</dbReference>
<evidence type="ECO:0000256" key="13">
    <source>
        <dbReference type="ARBA" id="ARBA00022741"/>
    </source>
</evidence>
<keyword evidence="17 33" id="KW-0418">Kinase</keyword>
<feature type="binding site" evidence="30">
    <location>
        <position position="33"/>
    </location>
    <ligand>
        <name>ATP</name>
        <dbReference type="ChEBI" id="CHEBI:30616"/>
    </ligand>
</feature>
<dbReference type="InterPro" id="IPR008271">
    <property type="entry name" value="Ser/Thr_kinase_AS"/>
</dbReference>
<evidence type="ECO:0000256" key="1">
    <source>
        <dbReference type="ARBA" id="ARBA00001946"/>
    </source>
</evidence>
<keyword evidence="12" id="KW-0479">Metal-binding</keyword>
<evidence type="ECO:0000256" key="2">
    <source>
        <dbReference type="ARBA" id="ARBA00004177"/>
    </source>
</evidence>
<evidence type="ECO:0000256" key="26">
    <source>
        <dbReference type="ARBA" id="ARBA00039265"/>
    </source>
</evidence>
<dbReference type="SUPFAM" id="SSF56112">
    <property type="entry name" value="Protein kinase-like (PK-like)"/>
    <property type="match status" value="2"/>
</dbReference>
<evidence type="ECO:0000256" key="6">
    <source>
        <dbReference type="ARBA" id="ARBA00012425"/>
    </source>
</evidence>
<dbReference type="CDD" id="cd07860">
    <property type="entry name" value="STKc_CDK2_3"/>
    <property type="match status" value="1"/>
</dbReference>
<organism evidence="33 34">
    <name type="scientific">Camelus dromedarius</name>
    <name type="common">Dromedary</name>
    <name type="synonym">Arabian camel</name>
    <dbReference type="NCBI Taxonomy" id="9838"/>
    <lineage>
        <taxon>Eukaryota</taxon>
        <taxon>Metazoa</taxon>
        <taxon>Chordata</taxon>
        <taxon>Craniata</taxon>
        <taxon>Vertebrata</taxon>
        <taxon>Euteleostomi</taxon>
        <taxon>Mammalia</taxon>
        <taxon>Eutheria</taxon>
        <taxon>Laurasiatheria</taxon>
        <taxon>Artiodactyla</taxon>
        <taxon>Tylopoda</taxon>
        <taxon>Camelidae</taxon>
        <taxon>Camelus</taxon>
    </lineage>
</organism>
<evidence type="ECO:0000256" key="4">
    <source>
        <dbReference type="ARBA" id="ARBA00004408"/>
    </source>
</evidence>
<dbReference type="GO" id="GO:0015030">
    <property type="term" value="C:Cajal body"/>
    <property type="evidence" value="ECO:0007669"/>
    <property type="project" value="UniProtKB-SubCell"/>
</dbReference>
<dbReference type="GO" id="GO:0005813">
    <property type="term" value="C:centrosome"/>
    <property type="evidence" value="ECO:0007669"/>
    <property type="project" value="UniProtKB-SubCell"/>
</dbReference>
<gene>
    <name evidence="33" type="ORF">Cadr_000016639</name>
</gene>
<dbReference type="PROSITE" id="PS00108">
    <property type="entry name" value="PROTEIN_KINASE_ST"/>
    <property type="match status" value="1"/>
</dbReference>
<dbReference type="InterPro" id="IPR050108">
    <property type="entry name" value="CDK"/>
</dbReference>
<evidence type="ECO:0000256" key="19">
    <source>
        <dbReference type="ARBA" id="ARBA00022842"/>
    </source>
</evidence>
<evidence type="ECO:0000256" key="22">
    <source>
        <dbReference type="ARBA" id="ARBA00023212"/>
    </source>
</evidence>
<evidence type="ECO:0000313" key="33">
    <source>
        <dbReference type="EMBL" id="KAB1269451.1"/>
    </source>
</evidence>
<evidence type="ECO:0000256" key="9">
    <source>
        <dbReference type="ARBA" id="ARBA00022553"/>
    </source>
</evidence>
<dbReference type="GO" id="GO:0010468">
    <property type="term" value="P:regulation of gene expression"/>
    <property type="evidence" value="ECO:0007669"/>
    <property type="project" value="TreeGrafter"/>
</dbReference>
<dbReference type="EC" id="2.7.11.22" evidence="6"/>
<evidence type="ECO:0000256" key="20">
    <source>
        <dbReference type="ARBA" id="ARBA00022990"/>
    </source>
</evidence>
<dbReference type="PROSITE" id="PS50011">
    <property type="entry name" value="PROTEIN_KINASE_DOM"/>
    <property type="match status" value="1"/>
</dbReference>
<evidence type="ECO:0000256" key="23">
    <source>
        <dbReference type="ARBA" id="ARBA00023242"/>
    </source>
</evidence>
<evidence type="ECO:0000256" key="25">
    <source>
        <dbReference type="ARBA" id="ARBA00023306"/>
    </source>
</evidence>
<comment type="cofactor">
    <cofactor evidence="1">
        <name>Mg(2+)</name>
        <dbReference type="ChEBI" id="CHEBI:18420"/>
    </cofactor>
</comment>
<dbReference type="EMBL" id="JWIN03000012">
    <property type="protein sequence ID" value="KAB1269451.1"/>
    <property type="molecule type" value="Genomic_DNA"/>
</dbReference>
<keyword evidence="11" id="KW-0808">Transferase</keyword>
<sequence>MENFQKVEKIGEGTYGVVYKAKNKVTGEVVALKKIRLDTETEGVPSTAIREISLLKELNHPNIVKLLDVIHTENKLYLVFEFLHQDLKKFMDASALTGIPLPLIKSYLFQLLQGLAFCHSHRVLHRDLKPQNLLINAEGSIKLADFGLARAFGVPVRTYTHEVVTLWYRAPEILLGCKYYSTAVDIWSLGCIFAEMVRRHARVPPSPLLPTFKNNQTVSWPRIMAVLLSQGSSSRVAQRGGGERTVNPDATHNVTRRALFPGDSEIDQLFRIFRTLGTPDEVVWPGVTSMPDYKPSFPKWARQDFSKVVPPLDEDGRSLLSQMLHYDPNKRISAKAALAHPFFQDVTKPVPHLRL</sequence>
<dbReference type="Proteomes" id="UP000299084">
    <property type="component" value="Unassembled WGS sequence"/>
</dbReference>
<dbReference type="GO" id="GO:0000307">
    <property type="term" value="C:cyclin-dependent protein kinase holoenzyme complex"/>
    <property type="evidence" value="ECO:0007669"/>
    <property type="project" value="TreeGrafter"/>
</dbReference>
<evidence type="ECO:0000256" key="14">
    <source>
        <dbReference type="ARBA" id="ARBA00022753"/>
    </source>
</evidence>
<keyword evidence="14" id="KW-0967">Endosome</keyword>
<evidence type="ECO:0000256" key="7">
    <source>
        <dbReference type="ARBA" id="ARBA00022490"/>
    </source>
</evidence>
<dbReference type="GO" id="GO:0010389">
    <property type="term" value="P:regulation of G2/M transition of mitotic cell cycle"/>
    <property type="evidence" value="ECO:0007669"/>
    <property type="project" value="TreeGrafter"/>
</dbReference>
<evidence type="ECO:0000256" key="18">
    <source>
        <dbReference type="ARBA" id="ARBA00022840"/>
    </source>
</evidence>
<dbReference type="InterPro" id="IPR011009">
    <property type="entry name" value="Kinase-like_dom_sf"/>
</dbReference>
<dbReference type="GO" id="GO:0000082">
    <property type="term" value="P:G1/S transition of mitotic cell cycle"/>
    <property type="evidence" value="ECO:0007669"/>
    <property type="project" value="TreeGrafter"/>
</dbReference>
<feature type="domain" description="Protein kinase" evidence="32">
    <location>
        <begin position="4"/>
        <end position="343"/>
    </location>
</feature>
<evidence type="ECO:0000256" key="31">
    <source>
        <dbReference type="RuleBase" id="RU000304"/>
    </source>
</evidence>
<protein>
    <recommendedName>
        <fullName evidence="26">Cyclin-dependent kinase 2</fullName>
        <ecNumber evidence="6">2.7.11.22</ecNumber>
    </recommendedName>
    <alternativeName>
        <fullName evidence="27">Cell division protein kinase 2</fullName>
    </alternativeName>
</protein>
<keyword evidence="22" id="KW-0206">Cytoskeleton</keyword>
<dbReference type="GO" id="GO:0030332">
    <property type="term" value="F:cyclin binding"/>
    <property type="evidence" value="ECO:0007669"/>
    <property type="project" value="TreeGrafter"/>
</dbReference>
<evidence type="ECO:0000256" key="28">
    <source>
        <dbReference type="ARBA" id="ARBA00047811"/>
    </source>
</evidence>
<dbReference type="Gene3D" id="3.30.200.20">
    <property type="entry name" value="Phosphorylase Kinase, domain 1"/>
    <property type="match status" value="1"/>
</dbReference>
<evidence type="ECO:0000313" key="34">
    <source>
        <dbReference type="Proteomes" id="UP000299084"/>
    </source>
</evidence>
<dbReference type="GO" id="GO:0006281">
    <property type="term" value="P:DNA repair"/>
    <property type="evidence" value="ECO:0007669"/>
    <property type="project" value="UniProtKB-KW"/>
</dbReference>
<evidence type="ECO:0000256" key="30">
    <source>
        <dbReference type="PROSITE-ProRule" id="PRU10141"/>
    </source>
</evidence>
<dbReference type="PROSITE" id="PS00107">
    <property type="entry name" value="PROTEIN_KINASE_ATP"/>
    <property type="match status" value="1"/>
</dbReference>
<reference evidence="33 34" key="1">
    <citation type="journal article" date="2019" name="Mol. Ecol. Resour.">
        <title>Improving Illumina assemblies with Hi-C and long reads: an example with the North African dromedary.</title>
        <authorList>
            <person name="Elbers J.P."/>
            <person name="Rogers M.F."/>
            <person name="Perelman P.L."/>
            <person name="Proskuryakova A.A."/>
            <person name="Serdyukova N.A."/>
            <person name="Johnson W.E."/>
            <person name="Horin P."/>
            <person name="Corander J."/>
            <person name="Murphy D."/>
            <person name="Burger P.A."/>
        </authorList>
    </citation>
    <scope>NUCLEOTIDE SEQUENCE [LARGE SCALE GENOMIC DNA]</scope>
    <source>
        <strain evidence="33">Drom800</strain>
        <tissue evidence="33">Blood</tissue>
    </source>
</reference>
<evidence type="ECO:0000256" key="16">
    <source>
        <dbReference type="ARBA" id="ARBA00022776"/>
    </source>
</evidence>
<evidence type="ECO:0000259" key="32">
    <source>
        <dbReference type="PROSITE" id="PS50011"/>
    </source>
</evidence>
<dbReference type="FunFam" id="1.10.510.10:FF:000457">
    <property type="entry name" value="cyclin-dependent kinase 2 isoform X4"/>
    <property type="match status" value="1"/>
</dbReference>
<dbReference type="InterPro" id="IPR000719">
    <property type="entry name" value="Prot_kinase_dom"/>
</dbReference>
<name>A0A5N4DE81_CAMDR</name>
<dbReference type="GO" id="GO:0004693">
    <property type="term" value="F:cyclin-dependent protein serine/threonine kinase activity"/>
    <property type="evidence" value="ECO:0007669"/>
    <property type="project" value="UniProtKB-EC"/>
</dbReference>
<keyword evidence="7" id="KW-0963">Cytoplasm</keyword>
<evidence type="ECO:0000256" key="24">
    <source>
        <dbReference type="ARBA" id="ARBA00023254"/>
    </source>
</evidence>
<keyword evidence="23" id="KW-0539">Nucleus</keyword>
<dbReference type="FunFam" id="1.10.510.10:FF:000328">
    <property type="entry name" value="Cyclin-dependent kinase 20 isoform 2"/>
    <property type="match status" value="1"/>
</dbReference>
<dbReference type="AlphaFoldDB" id="A0A5N4DE81"/>
<keyword evidence="25" id="KW-0131">Cell cycle</keyword>
<evidence type="ECO:0000256" key="12">
    <source>
        <dbReference type="ARBA" id="ARBA00022723"/>
    </source>
</evidence>
<dbReference type="GO" id="GO:0007165">
    <property type="term" value="P:signal transduction"/>
    <property type="evidence" value="ECO:0007669"/>
    <property type="project" value="TreeGrafter"/>
</dbReference>
<evidence type="ECO:0000256" key="8">
    <source>
        <dbReference type="ARBA" id="ARBA00022527"/>
    </source>
</evidence>
<evidence type="ECO:0000256" key="10">
    <source>
        <dbReference type="ARBA" id="ARBA00022618"/>
    </source>
</evidence>
<keyword evidence="15" id="KW-0227">DNA damage</keyword>
<evidence type="ECO:0000256" key="3">
    <source>
        <dbReference type="ARBA" id="ARBA00004300"/>
    </source>
</evidence>
<keyword evidence="10" id="KW-0132">Cell division</keyword>
<keyword evidence="18 30" id="KW-0067">ATP-binding</keyword>
<dbReference type="Pfam" id="PF00069">
    <property type="entry name" value="Pkinase"/>
    <property type="match status" value="1"/>
</dbReference>
<evidence type="ECO:0000256" key="27">
    <source>
        <dbReference type="ARBA" id="ARBA00041296"/>
    </source>
</evidence>
<dbReference type="GO" id="GO:0051321">
    <property type="term" value="P:meiotic cell cycle"/>
    <property type="evidence" value="ECO:0007669"/>
    <property type="project" value="UniProtKB-KW"/>
</dbReference>
<evidence type="ECO:0000256" key="21">
    <source>
        <dbReference type="ARBA" id="ARBA00023204"/>
    </source>
</evidence>
<comment type="similarity">
    <text evidence="5">Belongs to the protein kinase superfamily. CMGC Ser/Thr protein kinase family. CDC2/CDKX subfamily.</text>
</comment>
<comment type="subcellular location">
    <subcellularLocation>
        <location evidence="3">Cytoplasm</location>
        <location evidence="3">Cytoskeleton</location>
        <location evidence="3">Microtubule organizing center</location>
        <location evidence="3">Centrosome</location>
    </subcellularLocation>
    <subcellularLocation>
        <location evidence="2">Endosome</location>
    </subcellularLocation>
    <subcellularLocation>
        <location evidence="4">Nucleus</location>
        <location evidence="4">Cajal body</location>
    </subcellularLocation>
</comment>
<keyword evidence="19" id="KW-0460">Magnesium</keyword>
<keyword evidence="34" id="KW-1185">Reference proteome</keyword>
<comment type="catalytic activity">
    <reaction evidence="28">
        <text>L-threonyl-[protein] + ATP = O-phospho-L-threonyl-[protein] + ADP + H(+)</text>
        <dbReference type="Rhea" id="RHEA:46608"/>
        <dbReference type="Rhea" id="RHEA-COMP:11060"/>
        <dbReference type="Rhea" id="RHEA-COMP:11605"/>
        <dbReference type="ChEBI" id="CHEBI:15378"/>
        <dbReference type="ChEBI" id="CHEBI:30013"/>
        <dbReference type="ChEBI" id="CHEBI:30616"/>
        <dbReference type="ChEBI" id="CHEBI:61977"/>
        <dbReference type="ChEBI" id="CHEBI:456216"/>
        <dbReference type="EC" id="2.7.11.22"/>
    </reaction>
</comment>
<dbReference type="FunFam" id="3.30.200.20:FF:000599">
    <property type="entry name" value="Cyclin-dependent kinase 2"/>
    <property type="match status" value="1"/>
</dbReference>
<comment type="catalytic activity">
    <reaction evidence="29">
        <text>L-seryl-[protein] + ATP = O-phospho-L-seryl-[protein] + ADP + H(+)</text>
        <dbReference type="Rhea" id="RHEA:17989"/>
        <dbReference type="Rhea" id="RHEA-COMP:9863"/>
        <dbReference type="Rhea" id="RHEA-COMP:11604"/>
        <dbReference type="ChEBI" id="CHEBI:15378"/>
        <dbReference type="ChEBI" id="CHEBI:29999"/>
        <dbReference type="ChEBI" id="CHEBI:30616"/>
        <dbReference type="ChEBI" id="CHEBI:83421"/>
        <dbReference type="ChEBI" id="CHEBI:456216"/>
        <dbReference type="EC" id="2.7.11.22"/>
    </reaction>
</comment>
<dbReference type="GO" id="GO:0005768">
    <property type="term" value="C:endosome"/>
    <property type="evidence" value="ECO:0007669"/>
    <property type="project" value="UniProtKB-SubCell"/>
</dbReference>
<dbReference type="SMART" id="SM00220">
    <property type="entry name" value="S_TKc"/>
    <property type="match status" value="1"/>
</dbReference>
<keyword evidence="16" id="KW-0498">Mitosis</keyword>
<dbReference type="PANTHER" id="PTHR24056:SF521">
    <property type="entry name" value="CYCLIN-DEPENDENT KINASE 2"/>
    <property type="match status" value="1"/>
</dbReference>
<evidence type="ECO:0000256" key="11">
    <source>
        <dbReference type="ARBA" id="ARBA00022679"/>
    </source>
</evidence>
<comment type="caution">
    <text evidence="33">The sequence shown here is derived from an EMBL/GenBank/DDBJ whole genome shotgun (WGS) entry which is preliminary data.</text>
</comment>
<evidence type="ECO:0000256" key="17">
    <source>
        <dbReference type="ARBA" id="ARBA00022777"/>
    </source>
</evidence>
<proteinExistence type="inferred from homology"/>
<dbReference type="GO" id="GO:0046872">
    <property type="term" value="F:metal ion binding"/>
    <property type="evidence" value="ECO:0007669"/>
    <property type="project" value="UniProtKB-KW"/>
</dbReference>
<dbReference type="Gene3D" id="1.10.510.10">
    <property type="entry name" value="Transferase(Phosphotransferase) domain 1"/>
    <property type="match status" value="2"/>
</dbReference>
<keyword evidence="8 31" id="KW-0723">Serine/threonine-protein kinase</keyword>
<accession>A0A5N4DE81</accession>
<dbReference type="GO" id="GO:0005524">
    <property type="term" value="F:ATP binding"/>
    <property type="evidence" value="ECO:0007669"/>
    <property type="project" value="UniProtKB-UniRule"/>
</dbReference>
<dbReference type="GO" id="GO:0051301">
    <property type="term" value="P:cell division"/>
    <property type="evidence" value="ECO:0007669"/>
    <property type="project" value="UniProtKB-KW"/>
</dbReference>
<evidence type="ECO:0000256" key="15">
    <source>
        <dbReference type="ARBA" id="ARBA00022763"/>
    </source>
</evidence>
<keyword evidence="20" id="KW-0007">Acetylation</keyword>
<dbReference type="InterPro" id="IPR017441">
    <property type="entry name" value="Protein_kinase_ATP_BS"/>
</dbReference>
<keyword evidence="24" id="KW-0469">Meiosis</keyword>
<evidence type="ECO:0000256" key="29">
    <source>
        <dbReference type="ARBA" id="ARBA00048367"/>
    </source>
</evidence>